<feature type="domain" description="Metallo-beta-lactamase" evidence="2">
    <location>
        <begin position="48"/>
        <end position="216"/>
    </location>
</feature>
<sequence>MARPYLLFVLLLAVSFGSIPAARPAGAQQAEHETIRIDDGVYMFRYRSHNSMFIVTGEGVIAFDPISVEAARLYKEEIARITSQPVRLIVYSHHHADHITGAAELASGVPIVAHEICYERLAAEPSPDILLPTRTFTDRMTLHMGGKVVRFLYLGRNHSDNSIVAHLPDQGLIFAVDFVANDRVAYRDLPGFYLPDLWLSLERLQQIDYHTAVFGHGEPGGKSDVYEQIAYWTDLRRVVESLIRAGLSEDEAVEAIELPAYEDWGGYDEWFKMNARVVYRYYADRRQ</sequence>
<organism evidence="3 4">
    <name type="scientific">Candidatus Kutchimonas denitrificans</name>
    <dbReference type="NCBI Taxonomy" id="3056748"/>
    <lineage>
        <taxon>Bacteria</taxon>
        <taxon>Pseudomonadati</taxon>
        <taxon>Gemmatimonadota</taxon>
        <taxon>Gemmatimonadia</taxon>
        <taxon>Candidatus Palauibacterales</taxon>
        <taxon>Candidatus Palauibacteraceae</taxon>
        <taxon>Candidatus Kutchimonas</taxon>
    </lineage>
</organism>
<comment type="caution">
    <text evidence="3">The sequence shown here is derived from an EMBL/GenBank/DDBJ whole genome shotgun (WGS) entry which is preliminary data.</text>
</comment>
<evidence type="ECO:0000313" key="4">
    <source>
        <dbReference type="Proteomes" id="UP000702544"/>
    </source>
</evidence>
<keyword evidence="1" id="KW-0732">Signal</keyword>
<evidence type="ECO:0000256" key="1">
    <source>
        <dbReference type="SAM" id="SignalP"/>
    </source>
</evidence>
<gene>
    <name evidence="3" type="ORF">GWO12_06920</name>
</gene>
<dbReference type="Proteomes" id="UP000702544">
    <property type="component" value="Unassembled WGS sequence"/>
</dbReference>
<dbReference type="PANTHER" id="PTHR42951">
    <property type="entry name" value="METALLO-BETA-LACTAMASE DOMAIN-CONTAINING"/>
    <property type="match status" value="1"/>
</dbReference>
<dbReference type="SMART" id="SM00849">
    <property type="entry name" value="Lactamase_B"/>
    <property type="match status" value="1"/>
</dbReference>
<dbReference type="AlphaFoldDB" id="A0AAE4ZB18"/>
<dbReference type="InterPro" id="IPR001279">
    <property type="entry name" value="Metallo-B-lactamas"/>
</dbReference>
<dbReference type="EMBL" id="JAACAK010000049">
    <property type="protein sequence ID" value="NIR74831.1"/>
    <property type="molecule type" value="Genomic_DNA"/>
</dbReference>
<evidence type="ECO:0000313" key="3">
    <source>
        <dbReference type="EMBL" id="NIR74831.1"/>
    </source>
</evidence>
<dbReference type="Pfam" id="PF00753">
    <property type="entry name" value="Lactamase_B"/>
    <property type="match status" value="1"/>
</dbReference>
<feature type="signal peptide" evidence="1">
    <location>
        <begin position="1"/>
        <end position="21"/>
    </location>
</feature>
<protein>
    <submittedName>
        <fullName evidence="3">MBL fold metallo-hydrolase</fullName>
    </submittedName>
</protein>
<proteinExistence type="predicted"/>
<dbReference type="PANTHER" id="PTHR42951:SF22">
    <property type="entry name" value="METALLO BETA-LACTAMASE SUPERFAMILY LIPOPROTEIN"/>
    <property type="match status" value="1"/>
</dbReference>
<dbReference type="Gene3D" id="3.60.15.10">
    <property type="entry name" value="Ribonuclease Z/Hydroxyacylglutathione hydrolase-like"/>
    <property type="match status" value="1"/>
</dbReference>
<evidence type="ECO:0000259" key="2">
    <source>
        <dbReference type="SMART" id="SM00849"/>
    </source>
</evidence>
<accession>A0AAE4ZB18</accession>
<name>A0AAE4ZB18_9BACT</name>
<feature type="chain" id="PRO_5041922864" evidence="1">
    <location>
        <begin position="22"/>
        <end position="287"/>
    </location>
</feature>
<dbReference type="SUPFAM" id="SSF56281">
    <property type="entry name" value="Metallo-hydrolase/oxidoreductase"/>
    <property type="match status" value="1"/>
</dbReference>
<dbReference type="InterPro" id="IPR036866">
    <property type="entry name" value="RibonucZ/Hydroxyglut_hydro"/>
</dbReference>
<dbReference type="InterPro" id="IPR050855">
    <property type="entry name" value="NDM-1-like"/>
</dbReference>
<reference evidence="3 4" key="1">
    <citation type="submission" date="2020-01" db="EMBL/GenBank/DDBJ databases">
        <title>Genomes assembled from Gulf of Kutch pelagic sediment metagenomes.</title>
        <authorList>
            <person name="Chandrashekar M."/>
            <person name="Mahajan M.S."/>
            <person name="Dave K.J."/>
            <person name="Vatsa P."/>
            <person name="Nathani N.M."/>
        </authorList>
    </citation>
    <scope>NUCLEOTIDE SEQUENCE [LARGE SCALE GENOMIC DNA]</scope>
    <source>
        <strain evidence="3">KS3-K002</strain>
    </source>
</reference>